<gene>
    <name evidence="3" type="ORF">D0435_12920</name>
</gene>
<dbReference type="RefSeq" id="WP_160202841.1">
    <property type="nucleotide sequence ID" value="NZ_QXWK01000028.1"/>
</dbReference>
<proteinExistence type="predicted"/>
<organism evidence="3 4">
    <name type="scientific">Anaerotruncus colihominis</name>
    <dbReference type="NCBI Taxonomy" id="169435"/>
    <lineage>
        <taxon>Bacteria</taxon>
        <taxon>Bacillati</taxon>
        <taxon>Bacillota</taxon>
        <taxon>Clostridia</taxon>
        <taxon>Eubacteriales</taxon>
        <taxon>Oscillospiraceae</taxon>
        <taxon>Anaerotruncus</taxon>
    </lineage>
</organism>
<dbReference type="Pfam" id="PF01368">
    <property type="entry name" value="DHH"/>
    <property type="match status" value="1"/>
</dbReference>
<protein>
    <submittedName>
        <fullName evidence="3">Bifunctional oligoribonuclease/PAP phosphatase NrnA</fullName>
    </submittedName>
</protein>
<dbReference type="Gene3D" id="3.90.1640.10">
    <property type="entry name" value="inorganic pyrophosphatase (n-terminal core)"/>
    <property type="match status" value="1"/>
</dbReference>
<evidence type="ECO:0000259" key="2">
    <source>
        <dbReference type="Pfam" id="PF02272"/>
    </source>
</evidence>
<dbReference type="EMBL" id="QXWK01000028">
    <property type="protein sequence ID" value="NBH62551.1"/>
    <property type="molecule type" value="Genomic_DNA"/>
</dbReference>
<evidence type="ECO:0000259" key="1">
    <source>
        <dbReference type="Pfam" id="PF01368"/>
    </source>
</evidence>
<evidence type="ECO:0000313" key="4">
    <source>
        <dbReference type="Proteomes" id="UP000446866"/>
    </source>
</evidence>
<dbReference type="InterPro" id="IPR051319">
    <property type="entry name" value="Oligoribo/pAp-PDE_c-di-AMP_PDE"/>
</dbReference>
<feature type="domain" description="DDH" evidence="1">
    <location>
        <begin position="18"/>
        <end position="158"/>
    </location>
</feature>
<accession>A0A845QN93</accession>
<dbReference type="InterPro" id="IPR038763">
    <property type="entry name" value="DHH_sf"/>
</dbReference>
<dbReference type="SUPFAM" id="SSF64182">
    <property type="entry name" value="DHH phosphoesterases"/>
    <property type="match status" value="1"/>
</dbReference>
<reference evidence="3 4" key="1">
    <citation type="submission" date="2018-08" db="EMBL/GenBank/DDBJ databases">
        <title>Murine metabolic-syndrome-specific gut microbial biobank.</title>
        <authorList>
            <person name="Liu C."/>
        </authorList>
    </citation>
    <scope>NUCLEOTIDE SEQUENCE [LARGE SCALE GENOMIC DNA]</scope>
    <source>
        <strain evidence="3 4">28</strain>
    </source>
</reference>
<sequence>MKNNTFQELAEVLSSARQILIYPHVNMDGDALGSAAALCKGLRSMGKECHVLIEDDIPANLAFLDQGYCTFDQNVITAPDLSVCVDCGDPSRFERRQAAFEKSSKSMCIDHHETTTFYCDYNYVDKDAAATGELIYRLLQTLGIALDKEMGEAIFAAITTDTGNFQYSNTSKESHLIAAELYDIGIDANKVSVEIYENMRIEKLLIENMALATMSTVAGGRGVIAYVTQDMLSESGALMEETEGVVQRLRSISGVEVAAFLKETKDGRIKLSLRSKSCVDVARIASELGGGGHIRAAGATLTLGLSEAFDLLKEKIIKSIG</sequence>
<dbReference type="Proteomes" id="UP000446866">
    <property type="component" value="Unassembled WGS sequence"/>
</dbReference>
<dbReference type="Gene3D" id="3.10.310.30">
    <property type="match status" value="1"/>
</dbReference>
<dbReference type="AlphaFoldDB" id="A0A845QN93"/>
<dbReference type="InterPro" id="IPR001667">
    <property type="entry name" value="DDH_dom"/>
</dbReference>
<comment type="caution">
    <text evidence="3">The sequence shown here is derived from an EMBL/GenBank/DDBJ whole genome shotgun (WGS) entry which is preliminary data.</text>
</comment>
<keyword evidence="4" id="KW-1185">Reference proteome</keyword>
<feature type="domain" description="DHHA1" evidence="2">
    <location>
        <begin position="226"/>
        <end position="317"/>
    </location>
</feature>
<dbReference type="Pfam" id="PF02272">
    <property type="entry name" value="DHHA1"/>
    <property type="match status" value="1"/>
</dbReference>
<dbReference type="PANTHER" id="PTHR47618">
    <property type="entry name" value="BIFUNCTIONAL OLIGORIBONUCLEASE AND PAP PHOSPHATASE NRNA"/>
    <property type="match status" value="1"/>
</dbReference>
<dbReference type="InterPro" id="IPR003156">
    <property type="entry name" value="DHHA1_dom"/>
</dbReference>
<dbReference type="PANTHER" id="PTHR47618:SF1">
    <property type="entry name" value="BIFUNCTIONAL OLIGORIBONUCLEASE AND PAP PHOSPHATASE NRNA"/>
    <property type="match status" value="1"/>
</dbReference>
<name>A0A845QN93_9FIRM</name>
<dbReference type="GO" id="GO:0003676">
    <property type="term" value="F:nucleic acid binding"/>
    <property type="evidence" value="ECO:0007669"/>
    <property type="project" value="InterPro"/>
</dbReference>
<evidence type="ECO:0000313" key="3">
    <source>
        <dbReference type="EMBL" id="NBH62551.1"/>
    </source>
</evidence>